<dbReference type="InterPro" id="IPR001199">
    <property type="entry name" value="Cyt_B5-like_heme/steroid-bd"/>
</dbReference>
<dbReference type="Proteomes" id="UP000321569">
    <property type="component" value="Unassembled WGS sequence"/>
</dbReference>
<dbReference type="SMART" id="SM01117">
    <property type="entry name" value="Cyt-b5"/>
    <property type="match status" value="1"/>
</dbReference>
<comment type="caution">
    <text evidence="2">The sequence shown here is derived from an EMBL/GenBank/DDBJ whole genome shotgun (WGS) entry which is preliminary data.</text>
</comment>
<organism evidence="2 3">
    <name type="scientific">Lentilactobacillus rapi</name>
    <dbReference type="NCBI Taxonomy" id="481723"/>
    <lineage>
        <taxon>Bacteria</taxon>
        <taxon>Bacillati</taxon>
        <taxon>Bacillota</taxon>
        <taxon>Bacilli</taxon>
        <taxon>Lactobacillales</taxon>
        <taxon>Lactobacillaceae</taxon>
        <taxon>Lentilactobacillus</taxon>
    </lineage>
</organism>
<dbReference type="RefSeq" id="WP_054747741.1">
    <property type="nucleotide sequence ID" value="NZ_BKAM01000054.1"/>
</dbReference>
<protein>
    <submittedName>
        <fullName evidence="2">Cytochrome b5</fullName>
    </submittedName>
</protein>
<feature type="domain" description="Cytochrome b5 heme-binding" evidence="1">
    <location>
        <begin position="6"/>
        <end position="77"/>
    </location>
</feature>
<dbReference type="STRING" id="1423795.FD12_GL001989"/>
<evidence type="ECO:0000313" key="3">
    <source>
        <dbReference type="Proteomes" id="UP000321569"/>
    </source>
</evidence>
<dbReference type="EMBL" id="BKAM01000054">
    <property type="protein sequence ID" value="GEP73157.1"/>
    <property type="molecule type" value="Genomic_DNA"/>
</dbReference>
<evidence type="ECO:0000259" key="1">
    <source>
        <dbReference type="SMART" id="SM01117"/>
    </source>
</evidence>
<evidence type="ECO:0000313" key="2">
    <source>
        <dbReference type="EMBL" id="GEP73157.1"/>
    </source>
</evidence>
<name>A0A512PPN4_9LACO</name>
<dbReference type="OrthoDB" id="9785263at2"/>
<dbReference type="Gene3D" id="3.10.120.10">
    <property type="entry name" value="Cytochrome b5-like heme/steroid binding domain"/>
    <property type="match status" value="1"/>
</dbReference>
<gene>
    <name evidence="2" type="ORF">LRA02_20250</name>
</gene>
<accession>A0A512PPN4</accession>
<reference evidence="2 3" key="1">
    <citation type="submission" date="2019-07" db="EMBL/GenBank/DDBJ databases">
        <title>Whole genome shotgun sequence of Lactobacillus rapi NBRC 109618.</title>
        <authorList>
            <person name="Hosoyama A."/>
            <person name="Uohara A."/>
            <person name="Ohji S."/>
            <person name="Ichikawa N."/>
        </authorList>
    </citation>
    <scope>NUCLEOTIDE SEQUENCE [LARGE SCALE GENOMIC DNA]</scope>
    <source>
        <strain evidence="2 3">NBRC 109618</strain>
    </source>
</reference>
<proteinExistence type="predicted"/>
<dbReference type="InterPro" id="IPR036400">
    <property type="entry name" value="Cyt_B5-like_heme/steroid_sf"/>
</dbReference>
<dbReference type="AlphaFoldDB" id="A0A512PPN4"/>
<sequence length="78" mass="8497">MAETTFTKAQLAQFDGKDGNKAYVAIDGIVYDLTNVDQWANGRHHGKLAGQDLSAVIDHTPHKRTVLDKLTAVGKYIG</sequence>
<dbReference type="Pfam" id="PF00173">
    <property type="entry name" value="Cyt-b5"/>
    <property type="match status" value="1"/>
</dbReference>
<dbReference type="SUPFAM" id="SSF55856">
    <property type="entry name" value="Cytochrome b5-like heme/steroid binding domain"/>
    <property type="match status" value="1"/>
</dbReference>